<evidence type="ECO:0000313" key="2">
    <source>
        <dbReference type="Proteomes" id="UP000789759"/>
    </source>
</evidence>
<dbReference type="Gene3D" id="3.30.200.20">
    <property type="entry name" value="Phosphorylase Kinase, domain 1"/>
    <property type="match status" value="1"/>
</dbReference>
<feature type="non-terminal residue" evidence="1">
    <location>
        <position position="1"/>
    </location>
</feature>
<name>A0A9N9HWY7_9GLOM</name>
<reference evidence="1" key="1">
    <citation type="submission" date="2021-06" db="EMBL/GenBank/DDBJ databases">
        <authorList>
            <person name="Kallberg Y."/>
            <person name="Tangrot J."/>
            <person name="Rosling A."/>
        </authorList>
    </citation>
    <scope>NUCLEOTIDE SEQUENCE</scope>
    <source>
        <strain evidence="1">FL966</strain>
    </source>
</reference>
<dbReference type="Proteomes" id="UP000789759">
    <property type="component" value="Unassembled WGS sequence"/>
</dbReference>
<protein>
    <submittedName>
        <fullName evidence="1">13854_t:CDS:1</fullName>
    </submittedName>
</protein>
<dbReference type="SUPFAM" id="SSF56112">
    <property type="entry name" value="Protein kinase-like (PK-like)"/>
    <property type="match status" value="1"/>
</dbReference>
<evidence type="ECO:0000313" key="1">
    <source>
        <dbReference type="EMBL" id="CAG8710892.1"/>
    </source>
</evidence>
<organism evidence="1 2">
    <name type="scientific">Cetraspora pellucida</name>
    <dbReference type="NCBI Taxonomy" id="1433469"/>
    <lineage>
        <taxon>Eukaryota</taxon>
        <taxon>Fungi</taxon>
        <taxon>Fungi incertae sedis</taxon>
        <taxon>Mucoromycota</taxon>
        <taxon>Glomeromycotina</taxon>
        <taxon>Glomeromycetes</taxon>
        <taxon>Diversisporales</taxon>
        <taxon>Gigasporaceae</taxon>
        <taxon>Cetraspora</taxon>
    </lineage>
</organism>
<comment type="caution">
    <text evidence="1">The sequence shown here is derived from an EMBL/GenBank/DDBJ whole genome shotgun (WGS) entry which is preliminary data.</text>
</comment>
<dbReference type="EMBL" id="CAJVQA010011796">
    <property type="protein sequence ID" value="CAG8710892.1"/>
    <property type="molecule type" value="Genomic_DNA"/>
</dbReference>
<gene>
    <name evidence="1" type="ORF">CPELLU_LOCUS12323</name>
</gene>
<dbReference type="AlphaFoldDB" id="A0A9N9HWY7"/>
<proteinExistence type="predicted"/>
<sequence>IPYGKFKVSKLIGHHGFSTVLSAIWIDEEETADKPVVIKLLNNLQNHEEFIKEAILLYI</sequence>
<accession>A0A9N9HWY7</accession>
<dbReference type="InterPro" id="IPR011009">
    <property type="entry name" value="Kinase-like_dom_sf"/>
</dbReference>
<keyword evidence="2" id="KW-1185">Reference proteome</keyword>